<dbReference type="SMART" id="SM00028">
    <property type="entry name" value="TPR"/>
    <property type="match status" value="3"/>
</dbReference>
<keyword evidence="1" id="KW-0802">TPR repeat</keyword>
<protein>
    <submittedName>
        <fullName evidence="3">Uncharacterized protein</fullName>
    </submittedName>
</protein>
<dbReference type="Gene3D" id="1.25.40.10">
    <property type="entry name" value="Tetratricopeptide repeat domain"/>
    <property type="match status" value="1"/>
</dbReference>
<dbReference type="InterPro" id="IPR019734">
    <property type="entry name" value="TPR_rpt"/>
</dbReference>
<dbReference type="Pfam" id="PF13181">
    <property type="entry name" value="TPR_8"/>
    <property type="match status" value="1"/>
</dbReference>
<reference evidence="4" key="1">
    <citation type="submission" date="2017-09" db="EMBL/GenBank/DDBJ databases">
        <title>Depth-based differentiation of microbial function through sediment-hosted aquifers and enrichment of novel symbionts in the deep terrestrial subsurface.</title>
        <authorList>
            <person name="Probst A.J."/>
            <person name="Ladd B."/>
            <person name="Jarett J.K."/>
            <person name="Geller-Mcgrath D.E."/>
            <person name="Sieber C.M.K."/>
            <person name="Emerson J.B."/>
            <person name="Anantharaman K."/>
            <person name="Thomas B.C."/>
            <person name="Malmstrom R."/>
            <person name="Stieglmeier M."/>
            <person name="Klingl A."/>
            <person name="Woyke T."/>
            <person name="Ryan C.M."/>
            <person name="Banfield J.F."/>
        </authorList>
    </citation>
    <scope>NUCLEOTIDE SEQUENCE [LARGE SCALE GENOMIC DNA]</scope>
</reference>
<dbReference type="Proteomes" id="UP000230481">
    <property type="component" value="Unassembled WGS sequence"/>
</dbReference>
<dbReference type="EMBL" id="PFAA01000050">
    <property type="protein sequence ID" value="PIT96542.1"/>
    <property type="molecule type" value="Genomic_DNA"/>
</dbReference>
<keyword evidence="2" id="KW-0812">Transmembrane</keyword>
<dbReference type="PROSITE" id="PS50005">
    <property type="entry name" value="TPR"/>
    <property type="match status" value="1"/>
</dbReference>
<organism evidence="3 4">
    <name type="scientific">Candidatus Campbellbacteria bacterium CG10_big_fil_rev_8_21_14_0_10_35_52</name>
    <dbReference type="NCBI Taxonomy" id="1974527"/>
    <lineage>
        <taxon>Bacteria</taxon>
        <taxon>Candidatus Campbelliibacteriota</taxon>
    </lineage>
</organism>
<evidence type="ECO:0000256" key="1">
    <source>
        <dbReference type="PROSITE-ProRule" id="PRU00339"/>
    </source>
</evidence>
<proteinExistence type="predicted"/>
<evidence type="ECO:0000313" key="4">
    <source>
        <dbReference type="Proteomes" id="UP000230481"/>
    </source>
</evidence>
<dbReference type="InterPro" id="IPR011990">
    <property type="entry name" value="TPR-like_helical_dom_sf"/>
</dbReference>
<keyword evidence="2" id="KW-0472">Membrane</keyword>
<evidence type="ECO:0000313" key="3">
    <source>
        <dbReference type="EMBL" id="PIT96542.1"/>
    </source>
</evidence>
<sequence>MSKIIGILIVIIIASGVVWFIYNDINKGNLHENDINTDDINDNLIATSANNTSRNIRDIIIEDDIIKISLAVPNLNKPIVFYNNDLQEDTKILLREKIAKLRNNLKENSDIFLDWLDLGLNYKIVGDYESARDSWEYASAIRPENSVSFANLGDLYHYYLKDFPKAEQNLRKAIENDKQNISFYIRLHELYKYSYKQDTTLVTDILFEGISANSESIDLLITLATYYKEIGDKVNAIKYYTQARDEAQKLENTQLVELLNEEIKKNSKP</sequence>
<gene>
    <name evidence="3" type="ORF">COT82_02710</name>
</gene>
<evidence type="ECO:0000256" key="2">
    <source>
        <dbReference type="SAM" id="Phobius"/>
    </source>
</evidence>
<name>A0A2M6WUS9_9BACT</name>
<dbReference type="SUPFAM" id="SSF48452">
    <property type="entry name" value="TPR-like"/>
    <property type="match status" value="1"/>
</dbReference>
<feature type="transmembrane region" description="Helical" evidence="2">
    <location>
        <begin position="5"/>
        <end position="22"/>
    </location>
</feature>
<feature type="repeat" description="TPR" evidence="1">
    <location>
        <begin position="112"/>
        <end position="145"/>
    </location>
</feature>
<keyword evidence="2" id="KW-1133">Transmembrane helix</keyword>
<accession>A0A2M6WUS9</accession>
<dbReference type="AlphaFoldDB" id="A0A2M6WUS9"/>
<comment type="caution">
    <text evidence="3">The sequence shown here is derived from an EMBL/GenBank/DDBJ whole genome shotgun (WGS) entry which is preliminary data.</text>
</comment>